<dbReference type="EMBL" id="MWQN01000004">
    <property type="protein sequence ID" value="OPC76904.1"/>
    <property type="molecule type" value="Genomic_DNA"/>
</dbReference>
<dbReference type="Pfam" id="PF04672">
    <property type="entry name" value="Methyltransf_19"/>
    <property type="match status" value="1"/>
</dbReference>
<dbReference type="AlphaFoldDB" id="A0A1T3NJC9"/>
<dbReference type="SUPFAM" id="SSF53335">
    <property type="entry name" value="S-adenosyl-L-methionine-dependent methyltransferases"/>
    <property type="match status" value="1"/>
</dbReference>
<dbReference type="Proteomes" id="UP000190037">
    <property type="component" value="Unassembled WGS sequence"/>
</dbReference>
<proteinExistence type="predicted"/>
<evidence type="ECO:0008006" key="4">
    <source>
        <dbReference type="Google" id="ProtNLM"/>
    </source>
</evidence>
<evidence type="ECO:0000256" key="1">
    <source>
        <dbReference type="SAM" id="MobiDB-lite"/>
    </source>
</evidence>
<accession>A0A1T3NJC9</accession>
<feature type="region of interest" description="Disordered" evidence="1">
    <location>
        <begin position="18"/>
        <end position="40"/>
    </location>
</feature>
<dbReference type="PIRSF" id="PIRSF017393">
    <property type="entry name" value="MTase_SAV2177"/>
    <property type="match status" value="1"/>
</dbReference>
<reference evidence="2 3" key="1">
    <citation type="submission" date="2017-03" db="EMBL/GenBank/DDBJ databases">
        <title>Draft genome sequence of Streptomyces scabrisporus NF3, endophyte isolated from Amphipterygium adstringens.</title>
        <authorList>
            <person name="Vazquez M."/>
            <person name="Ceapa C.D."/>
            <person name="Rodriguez Luna D."/>
            <person name="Sanchez Esquivel S."/>
        </authorList>
    </citation>
    <scope>NUCLEOTIDE SEQUENCE [LARGE SCALE GENOMIC DNA]</scope>
    <source>
        <strain evidence="2 3">NF3</strain>
    </source>
</reference>
<comment type="caution">
    <text evidence="2">The sequence shown here is derived from an EMBL/GenBank/DDBJ whole genome shotgun (WGS) entry which is preliminary data.</text>
</comment>
<dbReference type="Gene3D" id="3.40.50.150">
    <property type="entry name" value="Vaccinia Virus protein VP39"/>
    <property type="match status" value="1"/>
</dbReference>
<organism evidence="2 3">
    <name type="scientific">Embleya scabrispora</name>
    <dbReference type="NCBI Taxonomy" id="159449"/>
    <lineage>
        <taxon>Bacteria</taxon>
        <taxon>Bacillati</taxon>
        <taxon>Actinomycetota</taxon>
        <taxon>Actinomycetes</taxon>
        <taxon>Kitasatosporales</taxon>
        <taxon>Streptomycetaceae</taxon>
        <taxon>Embleya</taxon>
    </lineage>
</organism>
<evidence type="ECO:0000313" key="2">
    <source>
        <dbReference type="EMBL" id="OPC76904.1"/>
    </source>
</evidence>
<dbReference type="InterPro" id="IPR006764">
    <property type="entry name" value="SAM_dep_MeTrfase_SAV2177_type"/>
</dbReference>
<keyword evidence="3" id="KW-1185">Reference proteome</keyword>
<dbReference type="OrthoDB" id="4134439at2"/>
<gene>
    <name evidence="2" type="ORF">B4N89_40575</name>
</gene>
<dbReference type="STRING" id="159449.B4N89_40575"/>
<sequence>MLDSPAWGRATLAGEWRGRRGDTLDQDADSGPPPIDTKTPSVARMHDYLLGGTDNYPADRRACSKLLRVAPDIRALALNNRAFLRRAVRVPAREHGIRQFLDHGSGLPTRDNVHQVARAVHPDCRVVYVDNDPTAEAHGRTLLDENDGSARFLRADLRRPDAILDHRDVRATLDLERPVAALFVSVLHCVPERDDPKAIVRRVAERLCSGSFVLVCQLVSRDPHAREAPTRCMDEATGGRWGAVRSPAAVDGFLDGLDVEPPGLTEITTWRPDTEPRTLQGTDVIEYGGLARIP</sequence>
<evidence type="ECO:0000313" key="3">
    <source>
        <dbReference type="Proteomes" id="UP000190037"/>
    </source>
</evidence>
<protein>
    <recommendedName>
        <fullName evidence="4">SAM-dependent methyltransferase</fullName>
    </recommendedName>
</protein>
<dbReference type="InterPro" id="IPR029063">
    <property type="entry name" value="SAM-dependent_MTases_sf"/>
</dbReference>
<name>A0A1T3NJC9_9ACTN</name>